<organism evidence="2 3">
    <name type="scientific">Dongia rigui</name>
    <dbReference type="NCBI Taxonomy" id="940149"/>
    <lineage>
        <taxon>Bacteria</taxon>
        <taxon>Pseudomonadati</taxon>
        <taxon>Pseudomonadota</taxon>
        <taxon>Alphaproteobacteria</taxon>
        <taxon>Rhodospirillales</taxon>
        <taxon>Dongiaceae</taxon>
        <taxon>Dongia</taxon>
    </lineage>
</organism>
<gene>
    <name evidence="2" type="ORF">SMD31_01690</name>
</gene>
<evidence type="ECO:0000256" key="1">
    <source>
        <dbReference type="SAM" id="SignalP"/>
    </source>
</evidence>
<feature type="signal peptide" evidence="1">
    <location>
        <begin position="1"/>
        <end position="31"/>
    </location>
</feature>
<feature type="chain" id="PRO_5046984019" evidence="1">
    <location>
        <begin position="32"/>
        <end position="163"/>
    </location>
</feature>
<comment type="caution">
    <text evidence="2">The sequence shown here is derived from an EMBL/GenBank/DDBJ whole genome shotgun (WGS) entry which is preliminary data.</text>
</comment>
<dbReference type="RefSeq" id="WP_320498894.1">
    <property type="nucleotide sequence ID" value="NZ_JAXCLX010000001.1"/>
</dbReference>
<dbReference type="EMBL" id="JAXCLX010000001">
    <property type="protein sequence ID" value="MDY0870609.1"/>
    <property type="molecule type" value="Genomic_DNA"/>
</dbReference>
<keyword evidence="1" id="KW-0732">Signal</keyword>
<keyword evidence="3" id="KW-1185">Reference proteome</keyword>
<dbReference type="Proteomes" id="UP001271769">
    <property type="component" value="Unassembled WGS sequence"/>
</dbReference>
<evidence type="ECO:0000313" key="2">
    <source>
        <dbReference type="EMBL" id="MDY0870609.1"/>
    </source>
</evidence>
<protein>
    <submittedName>
        <fullName evidence="2">Uncharacterized protein</fullName>
    </submittedName>
</protein>
<evidence type="ECO:0000313" key="3">
    <source>
        <dbReference type="Proteomes" id="UP001271769"/>
    </source>
</evidence>
<name>A0ABU5DTF7_9PROT</name>
<accession>A0ABU5DTF7</accession>
<proteinExistence type="predicted"/>
<reference evidence="2 3" key="1">
    <citation type="journal article" date="2013" name="Antonie Van Leeuwenhoek">
        <title>Dongia rigui sp. nov., isolated from freshwater of a large wetland in Korea.</title>
        <authorList>
            <person name="Baik K.S."/>
            <person name="Hwang Y.M."/>
            <person name="Choi J.S."/>
            <person name="Kwon J."/>
            <person name="Seong C.N."/>
        </authorList>
    </citation>
    <scope>NUCLEOTIDE SEQUENCE [LARGE SCALE GENOMIC DNA]</scope>
    <source>
        <strain evidence="2 3">04SU4-P</strain>
    </source>
</reference>
<sequence>MNRVHLAIAATCFAVAVVGTVAAWQTSPAMAQEAFAGSWDVVNVQPAPWTQGNSPDKPSVNEEIARGRITFMPDSVQGPDFLNCDKAKYEIAKVPPEFLFQGGLTDPVRQAKELGFTGGDILQLSMGCISGDADIGMDFDLINEDTAVFALDNMIYTMKRVNP</sequence>